<dbReference type="EMBL" id="PDXD01000026">
    <property type="protein sequence ID" value="RYN72333.1"/>
    <property type="molecule type" value="Genomic_DNA"/>
</dbReference>
<evidence type="ECO:0000313" key="2">
    <source>
        <dbReference type="EMBL" id="RYN72333.1"/>
    </source>
</evidence>
<accession>A0A4Q4NAV4</accession>
<dbReference type="VEuPathDB" id="FungiDB:CC77DRAFT_1094050"/>
<organism evidence="2 3">
    <name type="scientific">Alternaria alternata</name>
    <name type="common">Alternaria rot fungus</name>
    <name type="synonym">Torula alternata</name>
    <dbReference type="NCBI Taxonomy" id="5599"/>
    <lineage>
        <taxon>Eukaryota</taxon>
        <taxon>Fungi</taxon>
        <taxon>Dikarya</taxon>
        <taxon>Ascomycota</taxon>
        <taxon>Pezizomycotina</taxon>
        <taxon>Dothideomycetes</taxon>
        <taxon>Pleosporomycetidae</taxon>
        <taxon>Pleosporales</taxon>
        <taxon>Pleosporineae</taxon>
        <taxon>Pleosporaceae</taxon>
        <taxon>Alternaria</taxon>
        <taxon>Alternaria sect. Alternaria</taxon>
        <taxon>Alternaria alternata complex</taxon>
    </lineage>
</organism>
<name>A0A4Q4NAV4_ALTAL</name>
<feature type="region of interest" description="Disordered" evidence="1">
    <location>
        <begin position="1"/>
        <end position="49"/>
    </location>
</feature>
<proteinExistence type="predicted"/>
<dbReference type="AlphaFoldDB" id="A0A4Q4NAV4"/>
<feature type="compositionally biased region" description="Polar residues" evidence="1">
    <location>
        <begin position="1"/>
        <end position="21"/>
    </location>
</feature>
<evidence type="ECO:0000313" key="3">
    <source>
        <dbReference type="Proteomes" id="UP000291422"/>
    </source>
</evidence>
<protein>
    <submittedName>
        <fullName evidence="2">Uncharacterized protein</fullName>
    </submittedName>
</protein>
<reference evidence="3" key="1">
    <citation type="journal article" date="2019" name="bioRxiv">
        <title>Genomics, evolutionary history and diagnostics of the Alternaria alternata species group including apple and Asian pear pathotypes.</title>
        <authorList>
            <person name="Armitage A.D."/>
            <person name="Cockerton H.M."/>
            <person name="Sreenivasaprasad S."/>
            <person name="Woodhall J.W."/>
            <person name="Lane C.R."/>
            <person name="Harrison R.J."/>
            <person name="Clarkson J.P."/>
        </authorList>
    </citation>
    <scope>NUCLEOTIDE SEQUENCE [LARGE SCALE GENOMIC DNA]</scope>
    <source>
        <strain evidence="3">FERA 1177</strain>
    </source>
</reference>
<gene>
    <name evidence="2" type="ORF">AA0117_g8619</name>
</gene>
<evidence type="ECO:0000256" key="1">
    <source>
        <dbReference type="SAM" id="MobiDB-lite"/>
    </source>
</evidence>
<dbReference type="Proteomes" id="UP000291422">
    <property type="component" value="Unassembled WGS sequence"/>
</dbReference>
<comment type="caution">
    <text evidence="2">The sequence shown here is derived from an EMBL/GenBank/DDBJ whole genome shotgun (WGS) entry which is preliminary data.</text>
</comment>
<sequence>MALSSRAKTNSRGSKLIASNGNKRKRDGTSDIQSKPISKKRTGSDSVLAVPSKQTDCQKALEEAKIVKEFRITFHPRKFDPQRPGNVPEEHQTKFRHIQQLGQISYDSYALQPRPDTANKPWELENKLRATRVSARAIQARNEYQNEDGWRTKLDNLVFERFEIEVACQECRKRRWQSFVEVNPEESNSRTKNLAERQHRRTVCDCKPSSKQYSILSTGLTDMFTTRIGERSVIQDDPENHRRIEMRPDRIYGLNTTDTIRNILEQPHVSHLKEVSELDDDLQGRLTVSCNPDSGGEVSIYPFLVMEAKSLKSGTTFPDIETQTAVPIRNHLYLQLKLQDDKFNNMPTPGGPLTWFLAYVGETWRVYGCYVTKSSPGNSPCYEIVRLWQGDITGYDEALQLVLIMDYIVDWARDIFRPSIMRQLMSVVDKGEQSSYTIVDQPDILSIHDPANSRYGGRPVPTIAGAGTFEAPAESAFDAVHSTISSSFEPLFESTGKHVDIKVWESAKYESRVRGLFITEHDSAAMKHLTTYGYKRLETVYMSRCWFLLPNSKDIRTIEEAWTGSTPAEIKDVSDPSEQKILISLYVQFRNDEFGAPIRELTYLAFTGSVVKQMRYERDINGILERDELVASPEVLGLKLSEAWTSSHNNYFQRYASGEISVLRVTASDHDKMSDSVSLSFLNDRDTTNYARRLDSFIKNICEHPRANLHKVYAPCFRYTKVVHSLTVKPHCILDPTQACVFINAKAMPSGICIYAKNGASEKTNHEWVIRHLVQIVVVLWDSQWPDTKGSFYIRRYMFESRYIDSKILLWIVSDPQWDLYTAMKPSLTMPGTERVHEHLAWFRKVLLTHKCGTGTIRSNVTGCGAHRAGYRNVQRHIQEACKKCDYDTSFVAPKFPFCDEDFMPGGFDGNLKESSVH</sequence>